<evidence type="ECO:0000313" key="2">
    <source>
        <dbReference type="EMBL" id="GJN02463.1"/>
    </source>
</evidence>
<reference evidence="2" key="2">
    <citation type="submission" date="2021-12" db="EMBL/GenBank/DDBJ databases">
        <title>Resequencing data analysis of finger millet.</title>
        <authorList>
            <person name="Hatakeyama M."/>
            <person name="Aluri S."/>
            <person name="Balachadran M.T."/>
            <person name="Sivarajan S.R."/>
            <person name="Poveda L."/>
            <person name="Shimizu-Inatsugi R."/>
            <person name="Schlapbach R."/>
            <person name="Sreeman S.M."/>
            <person name="Shimizu K.K."/>
        </authorList>
    </citation>
    <scope>NUCLEOTIDE SEQUENCE</scope>
</reference>
<feature type="region of interest" description="Disordered" evidence="1">
    <location>
        <begin position="1"/>
        <end position="60"/>
    </location>
</feature>
<name>A0AAV5CWK2_ELECO</name>
<feature type="compositionally biased region" description="Low complexity" evidence="1">
    <location>
        <begin position="25"/>
        <end position="37"/>
    </location>
</feature>
<organism evidence="2 3">
    <name type="scientific">Eleusine coracana subsp. coracana</name>
    <dbReference type="NCBI Taxonomy" id="191504"/>
    <lineage>
        <taxon>Eukaryota</taxon>
        <taxon>Viridiplantae</taxon>
        <taxon>Streptophyta</taxon>
        <taxon>Embryophyta</taxon>
        <taxon>Tracheophyta</taxon>
        <taxon>Spermatophyta</taxon>
        <taxon>Magnoliopsida</taxon>
        <taxon>Liliopsida</taxon>
        <taxon>Poales</taxon>
        <taxon>Poaceae</taxon>
        <taxon>PACMAD clade</taxon>
        <taxon>Chloridoideae</taxon>
        <taxon>Cynodonteae</taxon>
        <taxon>Eleusininae</taxon>
        <taxon>Eleusine</taxon>
    </lineage>
</organism>
<comment type="caution">
    <text evidence="2">The sequence shown here is derived from an EMBL/GenBank/DDBJ whole genome shotgun (WGS) entry which is preliminary data.</text>
</comment>
<reference evidence="2" key="1">
    <citation type="journal article" date="2018" name="DNA Res.">
        <title>Multiple hybrid de novo genome assembly of finger millet, an orphan allotetraploid crop.</title>
        <authorList>
            <person name="Hatakeyama M."/>
            <person name="Aluri S."/>
            <person name="Balachadran M.T."/>
            <person name="Sivarajan S.R."/>
            <person name="Patrignani A."/>
            <person name="Gruter S."/>
            <person name="Poveda L."/>
            <person name="Shimizu-Inatsugi R."/>
            <person name="Baeten J."/>
            <person name="Francoijs K.J."/>
            <person name="Nataraja K.N."/>
            <person name="Reddy Y.A.N."/>
            <person name="Phadnis S."/>
            <person name="Ravikumar R.L."/>
            <person name="Schlapbach R."/>
            <person name="Sreeman S.M."/>
            <person name="Shimizu K.K."/>
        </authorList>
    </citation>
    <scope>NUCLEOTIDE SEQUENCE</scope>
</reference>
<protein>
    <submittedName>
        <fullName evidence="2">Uncharacterized protein</fullName>
    </submittedName>
</protein>
<gene>
    <name evidence="2" type="primary">ga19816</name>
    <name evidence="2" type="ORF">PR202_ga19816</name>
</gene>
<accession>A0AAV5CWK2</accession>
<keyword evidence="3" id="KW-1185">Reference proteome</keyword>
<feature type="region of interest" description="Disordered" evidence="1">
    <location>
        <begin position="135"/>
        <end position="154"/>
    </location>
</feature>
<evidence type="ECO:0000256" key="1">
    <source>
        <dbReference type="SAM" id="MobiDB-lite"/>
    </source>
</evidence>
<sequence length="154" mass="16553">MPPAYRTMTAWRDRPSSAPAPPRPLSSSAAGPASLPTLCPPPPRSSTATPTQIWRRRVSSSSTAEILRRERILRARVLLDSGGSPGSSSLLDRGGKQAAGVCLELPDGASLPSLPWRRLPPFSFSAAREKAVVGRRARGCARGDDSIPPYIRWE</sequence>
<dbReference type="Proteomes" id="UP001054889">
    <property type="component" value="Unassembled WGS sequence"/>
</dbReference>
<proteinExistence type="predicted"/>
<dbReference type="AlphaFoldDB" id="A0AAV5CWK2"/>
<evidence type="ECO:0000313" key="3">
    <source>
        <dbReference type="Proteomes" id="UP001054889"/>
    </source>
</evidence>
<dbReference type="EMBL" id="BQKI01000009">
    <property type="protein sequence ID" value="GJN02463.1"/>
    <property type="molecule type" value="Genomic_DNA"/>
</dbReference>